<dbReference type="Proteomes" id="UP000593572">
    <property type="component" value="Unassembled WGS sequence"/>
</dbReference>
<dbReference type="AlphaFoldDB" id="A0A7J8MQZ4"/>
<evidence type="ECO:0000259" key="2">
    <source>
        <dbReference type="PROSITE" id="PS50158"/>
    </source>
</evidence>
<dbReference type="Pfam" id="PF14392">
    <property type="entry name" value="zf-CCHC_4"/>
    <property type="match status" value="1"/>
</dbReference>
<feature type="non-terminal residue" evidence="3">
    <location>
        <position position="109"/>
    </location>
</feature>
<dbReference type="PANTHER" id="PTHR31286">
    <property type="entry name" value="GLYCINE-RICH CELL WALL STRUCTURAL PROTEIN 1.8-LIKE"/>
    <property type="match status" value="1"/>
</dbReference>
<comment type="caution">
    <text evidence="3">The sequence shown here is derived from an EMBL/GenBank/DDBJ whole genome shotgun (WGS) entry which is preliminary data.</text>
</comment>
<dbReference type="PROSITE" id="PS50158">
    <property type="entry name" value="ZF_CCHC"/>
    <property type="match status" value="1"/>
</dbReference>
<evidence type="ECO:0000313" key="4">
    <source>
        <dbReference type="Proteomes" id="UP000593572"/>
    </source>
</evidence>
<name>A0A7J8MQZ4_9ROSI</name>
<feature type="domain" description="CCHC-type" evidence="2">
    <location>
        <begin position="38"/>
        <end position="51"/>
    </location>
</feature>
<dbReference type="InterPro" id="IPR025836">
    <property type="entry name" value="Zn_knuckle_CX2CX4HX4C"/>
</dbReference>
<dbReference type="EMBL" id="JABEZX010000009">
    <property type="protein sequence ID" value="MBA0567157.1"/>
    <property type="molecule type" value="Genomic_DNA"/>
</dbReference>
<evidence type="ECO:0000313" key="3">
    <source>
        <dbReference type="EMBL" id="MBA0567157.1"/>
    </source>
</evidence>
<dbReference type="InterPro" id="IPR001878">
    <property type="entry name" value="Znf_CCHC"/>
</dbReference>
<keyword evidence="1" id="KW-0863">Zinc-finger</keyword>
<dbReference type="PANTHER" id="PTHR31286:SF167">
    <property type="entry name" value="OS09G0268800 PROTEIN"/>
    <property type="match status" value="1"/>
</dbReference>
<keyword evidence="1" id="KW-0479">Metal-binding</keyword>
<reference evidence="3 4" key="1">
    <citation type="journal article" date="2019" name="Genome Biol. Evol.">
        <title>Insights into the evolution of the New World diploid cottons (Gossypium, subgenus Houzingenia) based on genome sequencing.</title>
        <authorList>
            <person name="Grover C.E."/>
            <person name="Arick M.A. 2nd"/>
            <person name="Thrash A."/>
            <person name="Conover J.L."/>
            <person name="Sanders W.S."/>
            <person name="Peterson D.G."/>
            <person name="Frelichowski J.E."/>
            <person name="Scheffler J.A."/>
            <person name="Scheffler B.E."/>
            <person name="Wendel J.F."/>
        </authorList>
    </citation>
    <scope>NUCLEOTIDE SEQUENCE [LARGE SCALE GENOMIC DNA]</scope>
    <source>
        <strain evidence="3">157</strain>
        <tissue evidence="3">Leaf</tissue>
    </source>
</reference>
<dbReference type="GO" id="GO:0008270">
    <property type="term" value="F:zinc ion binding"/>
    <property type="evidence" value="ECO:0007669"/>
    <property type="project" value="UniProtKB-KW"/>
</dbReference>
<dbReference type="InterPro" id="IPR040256">
    <property type="entry name" value="At4g02000-like"/>
</dbReference>
<organism evidence="3 4">
    <name type="scientific">Gossypium lobatum</name>
    <dbReference type="NCBI Taxonomy" id="34289"/>
    <lineage>
        <taxon>Eukaryota</taxon>
        <taxon>Viridiplantae</taxon>
        <taxon>Streptophyta</taxon>
        <taxon>Embryophyta</taxon>
        <taxon>Tracheophyta</taxon>
        <taxon>Spermatophyta</taxon>
        <taxon>Magnoliopsida</taxon>
        <taxon>eudicotyledons</taxon>
        <taxon>Gunneridae</taxon>
        <taxon>Pentapetalae</taxon>
        <taxon>rosids</taxon>
        <taxon>malvids</taxon>
        <taxon>Malvales</taxon>
        <taxon>Malvaceae</taxon>
        <taxon>Malvoideae</taxon>
        <taxon>Gossypium</taxon>
    </lineage>
</organism>
<gene>
    <name evidence="3" type="ORF">Golob_011913</name>
</gene>
<keyword evidence="4" id="KW-1185">Reference proteome</keyword>
<protein>
    <recommendedName>
        <fullName evidence="2">CCHC-type domain-containing protein</fullName>
    </recommendedName>
</protein>
<proteinExistence type="predicted"/>
<sequence>LRVQIDVQKPLRRGVLVAVDSQEKVWVSFKYEHLPIFCFGCGRLGHGVKECQVLSSVERERSDGDFPYSVELKIDSKKARNVDSTFDDAQIDVGKFGMLLHSFHSRTEL</sequence>
<accession>A0A7J8MQZ4</accession>
<keyword evidence="1" id="KW-0862">Zinc</keyword>
<evidence type="ECO:0000256" key="1">
    <source>
        <dbReference type="PROSITE-ProRule" id="PRU00047"/>
    </source>
</evidence>
<dbReference type="GO" id="GO:0003676">
    <property type="term" value="F:nucleic acid binding"/>
    <property type="evidence" value="ECO:0007669"/>
    <property type="project" value="InterPro"/>
</dbReference>